<dbReference type="KEGG" id="cma:Cmaq_0809"/>
<evidence type="ECO:0000256" key="5">
    <source>
        <dbReference type="ARBA" id="ARBA00011631"/>
    </source>
</evidence>
<comment type="cofactor">
    <cofactor evidence="2">
        <name>Mg(2+)</name>
        <dbReference type="ChEBI" id="CHEBI:18420"/>
    </cofactor>
</comment>
<dbReference type="InterPro" id="IPR005474">
    <property type="entry name" value="Transketolase_N"/>
</dbReference>
<evidence type="ECO:0000256" key="2">
    <source>
        <dbReference type="ARBA" id="ARBA00001946"/>
    </source>
</evidence>
<dbReference type="Pfam" id="PF02780">
    <property type="entry name" value="Transketolase_C"/>
    <property type="match status" value="1"/>
</dbReference>
<evidence type="ECO:0000259" key="9">
    <source>
        <dbReference type="SMART" id="SM00861"/>
    </source>
</evidence>
<dbReference type="STRING" id="397948.Cmaq_0809"/>
<gene>
    <name evidence="10" type="ordered locus">Cmaq_0809</name>
</gene>
<dbReference type="EMBL" id="CP000852">
    <property type="protein sequence ID" value="ABW01644.1"/>
    <property type="molecule type" value="Genomic_DNA"/>
</dbReference>
<comment type="subunit">
    <text evidence="5">Heterodimer composed of an alpha and a beta subunit.</text>
</comment>
<evidence type="ECO:0000256" key="4">
    <source>
        <dbReference type="ARBA" id="ARBA00007131"/>
    </source>
</evidence>
<dbReference type="PANTHER" id="PTHR43825:SF1">
    <property type="entry name" value="TRANSKETOLASE-LIKE PYRIMIDINE-BINDING DOMAIN-CONTAINING PROTEIN"/>
    <property type="match status" value="1"/>
</dbReference>
<comment type="catalytic activity">
    <reaction evidence="8">
        <text>a 2-oxocarboxylate + 2 oxidized [2Fe-2S]-[ferredoxin] + CoA = an acyl-CoA + 2 reduced [2Fe-2S]-[ferredoxin] + CO2 + H(+)</text>
        <dbReference type="Rhea" id="RHEA:42316"/>
        <dbReference type="Rhea" id="RHEA-COMP:10000"/>
        <dbReference type="Rhea" id="RHEA-COMP:10001"/>
        <dbReference type="ChEBI" id="CHEBI:15378"/>
        <dbReference type="ChEBI" id="CHEBI:16526"/>
        <dbReference type="ChEBI" id="CHEBI:33737"/>
        <dbReference type="ChEBI" id="CHEBI:33738"/>
        <dbReference type="ChEBI" id="CHEBI:35179"/>
        <dbReference type="ChEBI" id="CHEBI:57287"/>
        <dbReference type="ChEBI" id="CHEBI:58342"/>
        <dbReference type="EC" id="1.2.7.11"/>
    </reaction>
</comment>
<evidence type="ECO:0000256" key="8">
    <source>
        <dbReference type="ARBA" id="ARBA00048893"/>
    </source>
</evidence>
<evidence type="ECO:0000256" key="1">
    <source>
        <dbReference type="ARBA" id="ARBA00001936"/>
    </source>
</evidence>
<dbReference type="Pfam" id="PF00456">
    <property type="entry name" value="Transketolase_N"/>
    <property type="match status" value="1"/>
</dbReference>
<dbReference type="GO" id="GO:0005737">
    <property type="term" value="C:cytoplasm"/>
    <property type="evidence" value="ECO:0007669"/>
    <property type="project" value="UniProtKB-ARBA"/>
</dbReference>
<reference evidence="10 11" key="1">
    <citation type="submission" date="2007-10" db="EMBL/GenBank/DDBJ databases">
        <title>Complete sequence of Caldivirga maquilingensis IC-167.</title>
        <authorList>
            <consortium name="US DOE Joint Genome Institute"/>
            <person name="Copeland A."/>
            <person name="Lucas S."/>
            <person name="Lapidus A."/>
            <person name="Barry K."/>
            <person name="Glavina del Rio T."/>
            <person name="Dalin E."/>
            <person name="Tice H."/>
            <person name="Pitluck S."/>
            <person name="Saunders E."/>
            <person name="Brettin T."/>
            <person name="Bruce D."/>
            <person name="Detter J.C."/>
            <person name="Han C."/>
            <person name="Schmutz J."/>
            <person name="Larimer F."/>
            <person name="Land M."/>
            <person name="Hauser L."/>
            <person name="Kyrpides N."/>
            <person name="Ivanova N."/>
            <person name="Biddle J.F."/>
            <person name="Zhang Z."/>
            <person name="Fitz-Gibbon S.T."/>
            <person name="Lowe T.M."/>
            <person name="Saltikov C."/>
            <person name="House C.H."/>
            <person name="Richardson P."/>
        </authorList>
    </citation>
    <scope>NUCLEOTIDE SEQUENCE [LARGE SCALE GENOMIC DNA]</scope>
    <source>
        <strain evidence="11">ATCC 700844 / DSM 13496 / JCM 10307 / IC-167</strain>
    </source>
</reference>
<dbReference type="Pfam" id="PF02779">
    <property type="entry name" value="Transket_pyr"/>
    <property type="match status" value="1"/>
</dbReference>
<dbReference type="CDD" id="cd07033">
    <property type="entry name" value="TPP_PYR_DXS_TK_like"/>
    <property type="match status" value="1"/>
</dbReference>
<dbReference type="SMART" id="SM00861">
    <property type="entry name" value="Transket_pyr"/>
    <property type="match status" value="1"/>
</dbReference>
<dbReference type="GO" id="GO:0018491">
    <property type="term" value="F:2-oxobutyrate synthase activity"/>
    <property type="evidence" value="ECO:0007669"/>
    <property type="project" value="UniProtKB-ARBA"/>
</dbReference>
<dbReference type="InterPro" id="IPR005475">
    <property type="entry name" value="Transketolase-like_Pyr-bd"/>
</dbReference>
<dbReference type="HOGENOM" id="CLU_406928_0_0_2"/>
<keyword evidence="11" id="KW-1185">Reference proteome</keyword>
<dbReference type="AlphaFoldDB" id="A8MCY8"/>
<dbReference type="InterPro" id="IPR033248">
    <property type="entry name" value="Transketolase_C"/>
</dbReference>
<comment type="cofactor">
    <cofactor evidence="3">
        <name>thiamine diphosphate</name>
        <dbReference type="ChEBI" id="CHEBI:58937"/>
    </cofactor>
</comment>
<comment type="cofactor">
    <cofactor evidence="1">
        <name>Mn(2+)</name>
        <dbReference type="ChEBI" id="CHEBI:29035"/>
    </cofactor>
</comment>
<name>A8MCY8_CALMQ</name>
<dbReference type="InterPro" id="IPR051157">
    <property type="entry name" value="PDH/Transketolase"/>
</dbReference>
<feature type="domain" description="Transketolase-like pyrimidine-binding" evidence="9">
    <location>
        <begin position="287"/>
        <end position="452"/>
    </location>
</feature>
<dbReference type="Gene3D" id="3.40.50.920">
    <property type="match status" value="1"/>
</dbReference>
<accession>A8MCY8</accession>
<dbReference type="EC" id="1.2.7.11" evidence="6"/>
<evidence type="ECO:0000256" key="6">
    <source>
        <dbReference type="ARBA" id="ARBA00012691"/>
    </source>
</evidence>
<evidence type="ECO:0000256" key="7">
    <source>
        <dbReference type="ARBA" id="ARBA00023052"/>
    </source>
</evidence>
<proteinExistence type="inferred from homology"/>
<dbReference type="Proteomes" id="UP000001137">
    <property type="component" value="Chromosome"/>
</dbReference>
<keyword evidence="7" id="KW-0786">Thiamine pyrophosphate</keyword>
<dbReference type="eggNOG" id="arCOG01051">
    <property type="taxonomic scope" value="Archaea"/>
</dbReference>
<organism evidence="10 11">
    <name type="scientific">Caldivirga maquilingensis (strain ATCC 700844 / DSM 13496 / JCM 10307 / IC-167)</name>
    <dbReference type="NCBI Taxonomy" id="397948"/>
    <lineage>
        <taxon>Archaea</taxon>
        <taxon>Thermoproteota</taxon>
        <taxon>Thermoprotei</taxon>
        <taxon>Thermoproteales</taxon>
        <taxon>Thermoproteaceae</taxon>
        <taxon>Caldivirga</taxon>
    </lineage>
</organism>
<sequence length="592" mass="63846">MLKNIDCIGCLDWYGIRDPRGIPGMVKEAKVNLVNRVKEISNKARSILVGLSLIDPHIHLGSSLSSIDIIATLYLMTNVRDNDPLRRDYVILSKGHAAPALYVVLSELGLVNREELMMINEPWSPLQGHPEVKLPTVPVSTGSLAQGLSTAVGIARGLMAREASGKVFVIVGDGELDEGQAWEALMDIAESKLSNLFIIIDYNGVQLDGPVRGIKSTLTEALKSLGFTVLECDGHDPEALIDTLIQAHKVNGPKVIVARTIRGKGVSDIEGTSKQRILDDGGEPGFGSMRDAVGRALLEAGERYNDLYVVTADVGGSTRAIWFKEKFPNRYIDVGIAEQHMIGVASGLALTGLRPVAIGFAMFIMRAWEQVRNTVSRMNLNVKIIGTHSGLSDYADGASHQTFEDISLMRTLPNMTIVVPADPNEAGKAVLALMEHQGPAYVRIGRDYGPRVTNGDEFKLGKASVLRDGDDLAIIGAGPVLWDALMAAEELGKMGVSVMVINLSTIKPIDVDTVVKAAKRTGAVLTIEEHSTHGGVGSAVAEVLSQNYPVPIRMIGINGFGRSGRSTRQLMEYIGLTHRRIVNEALTLIKGE</sequence>
<dbReference type="eggNOG" id="arCOG01053">
    <property type="taxonomic scope" value="Archaea"/>
</dbReference>
<evidence type="ECO:0000313" key="10">
    <source>
        <dbReference type="EMBL" id="ABW01644.1"/>
    </source>
</evidence>
<dbReference type="InterPro" id="IPR029061">
    <property type="entry name" value="THDP-binding"/>
</dbReference>
<dbReference type="GO" id="GO:0019164">
    <property type="term" value="F:pyruvate synthase activity"/>
    <property type="evidence" value="ECO:0007669"/>
    <property type="project" value="UniProtKB-ARBA"/>
</dbReference>
<protein>
    <recommendedName>
        <fullName evidence="6">2-oxoacid oxidoreductase (ferredoxin)</fullName>
        <ecNumber evidence="6">1.2.7.11</ecNumber>
    </recommendedName>
</protein>
<dbReference type="FunFam" id="3.40.50.970:FF:000129">
    <property type="entry name" value="Transketolase"/>
    <property type="match status" value="1"/>
</dbReference>
<evidence type="ECO:0000313" key="11">
    <source>
        <dbReference type="Proteomes" id="UP000001137"/>
    </source>
</evidence>
<comment type="similarity">
    <text evidence="4">Belongs to the transketolase family.</text>
</comment>
<dbReference type="SUPFAM" id="SSF52518">
    <property type="entry name" value="Thiamin diphosphate-binding fold (THDP-binding)"/>
    <property type="match status" value="2"/>
</dbReference>
<dbReference type="PANTHER" id="PTHR43825">
    <property type="entry name" value="PYRUVATE DEHYDROGENASE E1 COMPONENT"/>
    <property type="match status" value="1"/>
</dbReference>
<dbReference type="Gene3D" id="3.40.50.970">
    <property type="match status" value="2"/>
</dbReference>
<evidence type="ECO:0000256" key="3">
    <source>
        <dbReference type="ARBA" id="ARBA00001964"/>
    </source>
</evidence>
<dbReference type="InterPro" id="IPR009014">
    <property type="entry name" value="Transketo_C/PFOR_II"/>
</dbReference>
<dbReference type="SUPFAM" id="SSF52922">
    <property type="entry name" value="TK C-terminal domain-like"/>
    <property type="match status" value="1"/>
</dbReference>